<dbReference type="Proteomes" id="UP000261640">
    <property type="component" value="Unplaced"/>
</dbReference>
<dbReference type="PANTHER" id="PTHR45736">
    <property type="entry name" value="ZINC FINGER MYM-TYPE PROTEIN"/>
    <property type="match status" value="1"/>
</dbReference>
<protein>
    <recommendedName>
        <fullName evidence="1">TRASH domain-containing protein</fullName>
    </recommendedName>
</protein>
<reference evidence="2" key="2">
    <citation type="submission" date="2025-09" db="UniProtKB">
        <authorList>
            <consortium name="Ensembl"/>
        </authorList>
    </citation>
    <scope>IDENTIFICATION</scope>
</reference>
<dbReference type="InParanoid" id="A0A3Q3RWD7"/>
<evidence type="ECO:0000259" key="1">
    <source>
        <dbReference type="SMART" id="SM00746"/>
    </source>
</evidence>
<dbReference type="Ensembl" id="ENSMAMT00000012168.2">
    <property type="protein sequence ID" value="ENSMAMP00000011850.2"/>
    <property type="gene ID" value="ENSMAMG00000008020.2"/>
</dbReference>
<feature type="domain" description="TRASH" evidence="1">
    <location>
        <begin position="23"/>
        <end position="58"/>
    </location>
</feature>
<proteinExistence type="predicted"/>
<feature type="domain" description="TRASH" evidence="1">
    <location>
        <begin position="66"/>
        <end position="104"/>
    </location>
</feature>
<organism evidence="2 3">
    <name type="scientific">Mastacembelus armatus</name>
    <name type="common">zig-zag eel</name>
    <dbReference type="NCBI Taxonomy" id="205130"/>
    <lineage>
        <taxon>Eukaryota</taxon>
        <taxon>Metazoa</taxon>
        <taxon>Chordata</taxon>
        <taxon>Craniata</taxon>
        <taxon>Vertebrata</taxon>
        <taxon>Euteleostomi</taxon>
        <taxon>Actinopterygii</taxon>
        <taxon>Neopterygii</taxon>
        <taxon>Teleostei</taxon>
        <taxon>Neoteleostei</taxon>
        <taxon>Acanthomorphata</taxon>
        <taxon>Anabantaria</taxon>
        <taxon>Synbranchiformes</taxon>
        <taxon>Mastacembelidae</taxon>
        <taxon>Mastacembelus</taxon>
    </lineage>
</organism>
<accession>A0A3Q3RWD7</accession>
<dbReference type="SMART" id="SM00746">
    <property type="entry name" value="TRASH"/>
    <property type="match status" value="2"/>
</dbReference>
<evidence type="ECO:0000313" key="2">
    <source>
        <dbReference type="Ensembl" id="ENSMAMP00000011850.2"/>
    </source>
</evidence>
<name>A0A3Q3RWD7_9TELE</name>
<dbReference type="GeneTree" id="ENSGT00940000177548"/>
<dbReference type="PANTHER" id="PTHR45736:SF5">
    <property type="entry name" value="ZINC FINGER MYM-TYPE PROTEIN 4"/>
    <property type="match status" value="1"/>
</dbReference>
<evidence type="ECO:0000313" key="3">
    <source>
        <dbReference type="Proteomes" id="UP000261640"/>
    </source>
</evidence>
<dbReference type="InterPro" id="IPR051284">
    <property type="entry name" value="ZnF_MYMT-QRICH1"/>
</dbReference>
<dbReference type="InterPro" id="IPR011017">
    <property type="entry name" value="TRASH_dom"/>
</dbReference>
<dbReference type="STRING" id="205130.ENSMAMP00000011850"/>
<keyword evidence="3" id="KW-1185">Reference proteome</keyword>
<dbReference type="AlphaFoldDB" id="A0A3Q3RWD7"/>
<sequence length="113" mass="13073">MNFVCTLACSQEFKRVNNITGTCAYCKNERIIKDAKRIDNEDCFFCRDTCVILLRHQLKKKWGKHCESCAYCFSVSKTVVTAEYEGTYKEFCSEDCSSNYKIFCTCNETCSAR</sequence>
<reference evidence="2" key="1">
    <citation type="submission" date="2025-08" db="UniProtKB">
        <authorList>
            <consortium name="Ensembl"/>
        </authorList>
    </citation>
    <scope>IDENTIFICATION</scope>
</reference>